<evidence type="ECO:0000313" key="2">
    <source>
        <dbReference type="Proteomes" id="UP000029072"/>
    </source>
</evidence>
<dbReference type="EMBL" id="JGYS01000015">
    <property type="protein sequence ID" value="KFI52877.1"/>
    <property type="molecule type" value="Genomic_DNA"/>
</dbReference>
<accession>A0A087A277</accession>
<organism evidence="1 2">
    <name type="scientific">Bifidobacterium callitrichos DSM 23973</name>
    <dbReference type="NCBI Taxonomy" id="1437609"/>
    <lineage>
        <taxon>Bacteria</taxon>
        <taxon>Bacillati</taxon>
        <taxon>Actinomycetota</taxon>
        <taxon>Actinomycetes</taxon>
        <taxon>Bifidobacteriales</taxon>
        <taxon>Bifidobacteriaceae</taxon>
        <taxon>Bifidobacterium</taxon>
    </lineage>
</organism>
<dbReference type="AlphaFoldDB" id="A0A087A277"/>
<name>A0A087A277_9BIFI</name>
<protein>
    <submittedName>
        <fullName evidence="1">Uncharacterized protein</fullName>
    </submittedName>
</protein>
<evidence type="ECO:0000313" key="1">
    <source>
        <dbReference type="EMBL" id="KFI52877.1"/>
    </source>
</evidence>
<sequence length="226" mass="23831">MLVPGHAGGALVEDVAELLLGPFDLALSFEVGAHEPLELDQQLDVEGGVVAPVAGQRTIRPVGGRMLLGEGDAEVVLGDRGESEAMQTEQARGQFGVEEPPRLQADVGEARQVHHRIVQDPDGIADGVVEFVPVGTGPGERHGVEQEDAGALALELDEPVLMPVSEAGGPFGVGGQRARGGRQRLARLMVAGERVGDRRHSPARLGLQSRFGSSFLSGISQRLRPR</sequence>
<proteinExistence type="predicted"/>
<dbReference type="STRING" id="1437609.BCAL_1556"/>
<reference evidence="1 2" key="1">
    <citation type="submission" date="2014-03" db="EMBL/GenBank/DDBJ databases">
        <title>Genomics of Bifidobacteria.</title>
        <authorList>
            <person name="Ventura M."/>
            <person name="Milani C."/>
            <person name="Lugli G.A."/>
        </authorList>
    </citation>
    <scope>NUCLEOTIDE SEQUENCE [LARGE SCALE GENOMIC DNA]</scope>
    <source>
        <strain evidence="1 2">DSM 23973</strain>
    </source>
</reference>
<gene>
    <name evidence="1" type="ORF">BCAL_1556</name>
</gene>
<dbReference type="Proteomes" id="UP000029072">
    <property type="component" value="Unassembled WGS sequence"/>
</dbReference>
<comment type="caution">
    <text evidence="1">The sequence shown here is derived from an EMBL/GenBank/DDBJ whole genome shotgun (WGS) entry which is preliminary data.</text>
</comment>